<proteinExistence type="inferred from homology"/>
<evidence type="ECO:0000256" key="5">
    <source>
        <dbReference type="ARBA" id="ARBA00023002"/>
    </source>
</evidence>
<dbReference type="InterPro" id="IPR016166">
    <property type="entry name" value="FAD-bd_PCMH"/>
</dbReference>
<protein>
    <recommendedName>
        <fullName evidence="6">FAD-binding PCMH-type domain-containing protein</fullName>
    </recommendedName>
</protein>
<keyword evidence="3" id="KW-0285">Flavoprotein</keyword>
<dbReference type="InterPro" id="IPR050416">
    <property type="entry name" value="FAD-linked_Oxidoreductase"/>
</dbReference>
<evidence type="ECO:0000256" key="1">
    <source>
        <dbReference type="ARBA" id="ARBA00001974"/>
    </source>
</evidence>
<evidence type="ECO:0000256" key="2">
    <source>
        <dbReference type="ARBA" id="ARBA00005466"/>
    </source>
</evidence>
<dbReference type="Gene3D" id="3.30.465.10">
    <property type="match status" value="1"/>
</dbReference>
<keyword evidence="8" id="KW-1185">Reference proteome</keyword>
<dbReference type="PROSITE" id="PS51387">
    <property type="entry name" value="FAD_PCMH"/>
    <property type="match status" value="1"/>
</dbReference>
<dbReference type="InterPro" id="IPR006094">
    <property type="entry name" value="Oxid_FAD_bind_N"/>
</dbReference>
<evidence type="ECO:0000256" key="3">
    <source>
        <dbReference type="ARBA" id="ARBA00022630"/>
    </source>
</evidence>
<dbReference type="EMBL" id="KN042433">
    <property type="protein sequence ID" value="KFH62115.1"/>
    <property type="molecule type" value="Genomic_DNA"/>
</dbReference>
<feature type="domain" description="FAD-binding PCMH-type" evidence="6">
    <location>
        <begin position="36"/>
        <end position="212"/>
    </location>
</feature>
<dbReference type="InterPro" id="IPR016169">
    <property type="entry name" value="FAD-bd_PCMH_sub2"/>
</dbReference>
<accession>A0A086TJI8</accession>
<evidence type="ECO:0000313" key="7">
    <source>
        <dbReference type="EMBL" id="KFH62115.1"/>
    </source>
</evidence>
<comment type="similarity">
    <text evidence="2">Belongs to the oxygen-dependent FAD-linked oxidoreductase family.</text>
</comment>
<keyword evidence="4" id="KW-0274">FAD</keyword>
<dbReference type="SUPFAM" id="SSF56176">
    <property type="entry name" value="FAD-binding/transporter-associated domain-like"/>
    <property type="match status" value="1"/>
</dbReference>
<dbReference type="PANTHER" id="PTHR42973">
    <property type="entry name" value="BINDING OXIDOREDUCTASE, PUTATIVE (AFU_ORTHOLOGUE AFUA_1G17690)-RELATED"/>
    <property type="match status" value="1"/>
</dbReference>
<dbReference type="Proteomes" id="UP000243308">
    <property type="component" value="Unassembled WGS sequence"/>
</dbReference>
<reference evidence="7 8" key="1">
    <citation type="submission" date="2011-02" db="EMBL/GenBank/DDBJ databases">
        <title>The Genome Sequence of Mortierella verticillata NRRL 6337.</title>
        <authorList>
            <consortium name="The Broad Institute Genome Sequencing Platform"/>
            <person name="Russ C."/>
            <person name="Cuomo C."/>
            <person name="Burger G."/>
            <person name="Gray M.W."/>
            <person name="Holland P.W.H."/>
            <person name="King N."/>
            <person name="Lang F.B.F."/>
            <person name="Roger A.J."/>
            <person name="Ruiz-Trillo I."/>
            <person name="Young S.K."/>
            <person name="Zeng Q."/>
            <person name="Gargeya S."/>
            <person name="Alvarado L."/>
            <person name="Berlin A."/>
            <person name="Chapman S.B."/>
            <person name="Chen Z."/>
            <person name="Freedman E."/>
            <person name="Gellesch M."/>
            <person name="Goldberg J."/>
            <person name="Griggs A."/>
            <person name="Gujja S."/>
            <person name="Heilman E."/>
            <person name="Heiman D."/>
            <person name="Howarth C."/>
            <person name="Mehta T."/>
            <person name="Neiman D."/>
            <person name="Pearson M."/>
            <person name="Roberts A."/>
            <person name="Saif S."/>
            <person name="Shea T."/>
            <person name="Shenoy N."/>
            <person name="Sisk P."/>
            <person name="Stolte C."/>
            <person name="Sykes S."/>
            <person name="White J."/>
            <person name="Yandava C."/>
            <person name="Haas B."/>
            <person name="Nusbaum C."/>
            <person name="Birren B."/>
        </authorList>
    </citation>
    <scope>NUCLEOTIDE SEQUENCE [LARGE SCALE GENOMIC DNA]</scope>
    <source>
        <strain evidence="7 8">NRRL 6337</strain>
    </source>
</reference>
<name>A0A086TJI8_9FUNG</name>
<comment type="cofactor">
    <cofactor evidence="1">
        <name>FAD</name>
        <dbReference type="ChEBI" id="CHEBI:57692"/>
    </cofactor>
</comment>
<dbReference type="GO" id="GO:0016491">
    <property type="term" value="F:oxidoreductase activity"/>
    <property type="evidence" value="ECO:0007669"/>
    <property type="project" value="UniProtKB-KW"/>
</dbReference>
<organism evidence="7 8">
    <name type="scientific">Podila verticillata NRRL 6337</name>
    <dbReference type="NCBI Taxonomy" id="1069443"/>
    <lineage>
        <taxon>Eukaryota</taxon>
        <taxon>Fungi</taxon>
        <taxon>Fungi incertae sedis</taxon>
        <taxon>Mucoromycota</taxon>
        <taxon>Mortierellomycotina</taxon>
        <taxon>Mortierellomycetes</taxon>
        <taxon>Mortierellales</taxon>
        <taxon>Mortierellaceae</taxon>
        <taxon>Podila</taxon>
    </lineage>
</organism>
<dbReference type="PANTHER" id="PTHR42973:SF39">
    <property type="entry name" value="FAD-BINDING PCMH-TYPE DOMAIN-CONTAINING PROTEIN"/>
    <property type="match status" value="1"/>
</dbReference>
<dbReference type="InterPro" id="IPR036318">
    <property type="entry name" value="FAD-bd_PCMH-like_sf"/>
</dbReference>
<evidence type="ECO:0000313" key="8">
    <source>
        <dbReference type="Proteomes" id="UP000243308"/>
    </source>
</evidence>
<dbReference type="InterPro" id="IPR016167">
    <property type="entry name" value="FAD-bd_PCMH_sub1"/>
</dbReference>
<gene>
    <name evidence="7" type="ORF">MVEG_11754</name>
</gene>
<dbReference type="OrthoDB" id="415825at2759"/>
<dbReference type="Gene3D" id="3.30.43.10">
    <property type="entry name" value="Uridine Diphospho-n-acetylenolpyruvylglucosamine Reductase, domain 2"/>
    <property type="match status" value="1"/>
</dbReference>
<evidence type="ECO:0000259" key="6">
    <source>
        <dbReference type="PROSITE" id="PS51387"/>
    </source>
</evidence>
<dbReference type="Pfam" id="PF01565">
    <property type="entry name" value="FAD_binding_4"/>
    <property type="match status" value="1"/>
</dbReference>
<dbReference type="AlphaFoldDB" id="A0A086TJI8"/>
<dbReference type="GO" id="GO:0071949">
    <property type="term" value="F:FAD binding"/>
    <property type="evidence" value="ECO:0007669"/>
    <property type="project" value="InterPro"/>
</dbReference>
<dbReference type="Gene3D" id="3.40.462.20">
    <property type="match status" value="1"/>
</dbReference>
<keyword evidence="5" id="KW-0560">Oxidoreductase</keyword>
<evidence type="ECO:0000256" key="4">
    <source>
        <dbReference type="ARBA" id="ARBA00022827"/>
    </source>
</evidence>
<sequence length="542" mass="60227">MASVFEGFHGKVVQRGDKAYEESVYQYAWSSLIDKGIIEPKAILYAQDDADVIAAINYAKTHNIAIAVRTGGHQYSGASSTNGRNIQLDLSSTYTSFHWENADHSQVTLGISIDLGTFQKKLEEQGRFVPMGVCRQVHLGGHVQTGGYGQFTRSFGLLADYVQKVRIITADGQVRWVERGRTEDKDLLYAILGGSPGNFGVLTDVTLNVLKDEDYPASRGFRALFPYSEATLKRLLDVMVDQDDTPDTPGDYDYCLSMMSASPAEGRPAVIVAFAHWANLEGRNQPYDPAFFEKILDAGGADKAMSYLGIFLDGKTHTPMSVLCSHWILPVARVFPFPFHKHTYFSNSNSKTLKAKGWTRWVSGRIQELAADPSSGCFAGAQFQYCGGIHSRFVRNAKDGVTSFSWRDSHFMSVLAAAYDVSASKDAEKTAKAWVHKNDSEGVGHRGAKFSTQDRRVLWGSYDLDLPAARKYYFDQEPKKYDQLSGIKKMYDPSHVFTPNKFCIGPLPTHVLDADKTRGAKYTFSEAMQDADKRANVVDHLV</sequence>